<name>F2UIR7_SALR5</name>
<dbReference type="GO" id="GO:0090560">
    <property type="term" value="F:2-(3-amino-3-carboxypropyl)histidine synthase activity"/>
    <property type="evidence" value="ECO:0007669"/>
    <property type="project" value="InterPro"/>
</dbReference>
<keyword evidence="6" id="KW-0408">Iron</keyword>
<dbReference type="GeneID" id="16071517"/>
<evidence type="ECO:0000256" key="4">
    <source>
        <dbReference type="ARBA" id="ARBA00021914"/>
    </source>
</evidence>
<dbReference type="FunCoup" id="F2UIR7">
    <property type="interactions" value="957"/>
</dbReference>
<dbReference type="Gene3D" id="3.40.50.11840">
    <property type="entry name" value="Diphthamide synthesis DPH1/DPH2 domain 1"/>
    <property type="match status" value="1"/>
</dbReference>
<dbReference type="InParanoid" id="F2UIR7"/>
<organism evidence="12">
    <name type="scientific">Salpingoeca rosetta (strain ATCC 50818 / BSB-021)</name>
    <dbReference type="NCBI Taxonomy" id="946362"/>
    <lineage>
        <taxon>Eukaryota</taxon>
        <taxon>Choanoflagellata</taxon>
        <taxon>Craspedida</taxon>
        <taxon>Salpingoecidae</taxon>
        <taxon>Salpingoeca</taxon>
    </lineage>
</organism>
<evidence type="ECO:0000256" key="8">
    <source>
        <dbReference type="ARBA" id="ARBA00032573"/>
    </source>
</evidence>
<dbReference type="EMBL" id="GL832976">
    <property type="protein sequence ID" value="EGD77116.1"/>
    <property type="molecule type" value="Genomic_DNA"/>
</dbReference>
<evidence type="ECO:0000256" key="6">
    <source>
        <dbReference type="ARBA" id="ARBA00023004"/>
    </source>
</evidence>
<dbReference type="KEGG" id="sre:PTSG_07450"/>
<dbReference type="InterPro" id="IPR016435">
    <property type="entry name" value="DPH1/DPH2"/>
</dbReference>
<sequence length="515" mass="57066">MSEEEPKSAFSNDGAEAMTRGVAVGDESAVTPEDMETFFELSRCTNAVANHPGNKIALQFPDELLHYGVTVTEELKSRTGKEFYLLADTTFGSCCVDEVAAEHVDADVVIHFGNSCLSRTSRLPALYVFGKYPLDQQALLEYVTKLAEEDASEVHVLFDVRYQHHQSAVEAAAERYSHVHVVGVDAAFTSAEPAPAIPHSHRSGDSNDGDDGEEQHKPRRPQQPPRFGRYDPSFTNEAASGHRFLFVGAPTSRLLMNHMLYFSQSTFFTFDPATGAGRQETARVNRQLMKRYFLIQKAKDAGTVGLVVGTLGSADYKGVTDRLRTMLRACGKKDYTLLVGKINPAKLANFDEIDIYCLVACPEHSLIDSAEFYRPVITPYELELACAPAREWGGFLESDFRQLVPMIDEDLNALLDGDGDDEREPHFSLISNAYIDHSDRKQELVRTDRGEIVARDDNTTLAQYGGGFLQTRTYQGLQQRLGETEVSKAIQGRTGVPIQYDEEPDTSTHDGGDKA</sequence>
<feature type="compositionally biased region" description="Basic and acidic residues" evidence="10">
    <location>
        <begin position="506"/>
        <end position="515"/>
    </location>
</feature>
<keyword evidence="7" id="KW-0411">Iron-sulfur</keyword>
<feature type="region of interest" description="Disordered" evidence="10">
    <location>
        <begin position="492"/>
        <end position="515"/>
    </location>
</feature>
<dbReference type="FunFam" id="3.40.50.11860:FF:000001">
    <property type="entry name" value="2-(3-amino-3-carboxypropyl)histidine synthase subunit 2"/>
    <property type="match status" value="1"/>
</dbReference>
<dbReference type="Pfam" id="PF01866">
    <property type="entry name" value="Diphthamide_syn"/>
    <property type="match status" value="1"/>
</dbReference>
<feature type="region of interest" description="Disordered" evidence="10">
    <location>
        <begin position="193"/>
        <end position="235"/>
    </location>
</feature>
<accession>F2UIR7</accession>
<reference evidence="11" key="1">
    <citation type="submission" date="2009-08" db="EMBL/GenBank/DDBJ databases">
        <title>Annotation of Salpingoeca rosetta.</title>
        <authorList>
            <consortium name="The Broad Institute Genome Sequencing Platform"/>
            <person name="Russ C."/>
            <person name="Cuomo C."/>
            <person name="Burger G."/>
            <person name="Gray M.W."/>
            <person name="Holland P.W.H."/>
            <person name="King N."/>
            <person name="Lang F.B.F."/>
            <person name="Roger A.J."/>
            <person name="Ruiz-Trillo I."/>
            <person name="Young S.K."/>
            <person name="Zeng Q."/>
            <person name="Gargeya S."/>
            <person name="Alvarado L."/>
            <person name="Berlin A."/>
            <person name="Chapman S.B."/>
            <person name="Chen Z."/>
            <person name="Freedman E."/>
            <person name="Gellesch M."/>
            <person name="Goldberg J."/>
            <person name="Griggs A."/>
            <person name="Gujja S."/>
            <person name="Heilman E."/>
            <person name="Heiman D."/>
            <person name="Howarth C."/>
            <person name="Mehta T."/>
            <person name="Neiman D."/>
            <person name="Pearson M."/>
            <person name="Roberts A."/>
            <person name="Saif S."/>
            <person name="Shea T."/>
            <person name="Shenoy N."/>
            <person name="Sisk P."/>
            <person name="Stolte C."/>
            <person name="Sykes S."/>
            <person name="White J."/>
            <person name="Yandava C."/>
            <person name="Haas B."/>
            <person name="Nusbaum C."/>
            <person name="Birren B."/>
        </authorList>
    </citation>
    <scope>NUCLEOTIDE SEQUENCE [LARGE SCALE GENOMIC DNA]</scope>
    <source>
        <strain evidence="11">ATCC 50818</strain>
    </source>
</reference>
<gene>
    <name evidence="11" type="ORF">PTSG_07450</name>
</gene>
<dbReference type="GO" id="GO:0046872">
    <property type="term" value="F:metal ion binding"/>
    <property type="evidence" value="ECO:0007669"/>
    <property type="project" value="UniProtKB-KW"/>
</dbReference>
<comment type="cofactor">
    <cofactor evidence="1">
        <name>[4Fe-4S] cluster</name>
        <dbReference type="ChEBI" id="CHEBI:49883"/>
    </cofactor>
</comment>
<dbReference type="RefSeq" id="XP_004990955.1">
    <property type="nucleotide sequence ID" value="XM_004990898.1"/>
</dbReference>
<dbReference type="UniPathway" id="UPA00559"/>
<dbReference type="SFLD" id="SFLDS00032">
    <property type="entry name" value="Radical_SAM_3-amino-3-carboxyp"/>
    <property type="match status" value="1"/>
</dbReference>
<dbReference type="PANTHER" id="PTHR10762:SF2">
    <property type="entry name" value="2-(3-AMINO-3-CARBOXYPROPYL)HISTIDINE SYNTHASE SUBUNIT 2"/>
    <property type="match status" value="1"/>
</dbReference>
<dbReference type="PANTHER" id="PTHR10762">
    <property type="entry name" value="DIPHTHAMIDE BIOSYNTHESIS PROTEIN"/>
    <property type="match status" value="1"/>
</dbReference>
<evidence type="ECO:0000256" key="5">
    <source>
        <dbReference type="ARBA" id="ARBA00022723"/>
    </source>
</evidence>
<dbReference type="InterPro" id="IPR042265">
    <property type="entry name" value="DPH1/DPH2_3"/>
</dbReference>
<evidence type="ECO:0000256" key="10">
    <source>
        <dbReference type="SAM" id="MobiDB-lite"/>
    </source>
</evidence>
<dbReference type="eggNOG" id="KOG2648">
    <property type="taxonomic scope" value="Eukaryota"/>
</dbReference>
<evidence type="ECO:0000313" key="11">
    <source>
        <dbReference type="EMBL" id="EGD77116.1"/>
    </source>
</evidence>
<dbReference type="NCBIfam" id="TIGR00322">
    <property type="entry name" value="diphth2_R"/>
    <property type="match status" value="1"/>
</dbReference>
<dbReference type="GO" id="GO:0017183">
    <property type="term" value="P:protein histidyl modification to diphthamide"/>
    <property type="evidence" value="ECO:0007669"/>
    <property type="project" value="UniProtKB-UniPathway"/>
</dbReference>
<protein>
    <recommendedName>
        <fullName evidence="4">2-(3-amino-3-carboxypropyl)histidine synthase subunit 2</fullName>
    </recommendedName>
    <alternativeName>
        <fullName evidence="8">Diphthamide biosynthesis protein 2</fullName>
    </alternativeName>
    <alternativeName>
        <fullName evidence="9">Diphtheria toxin resistance protein 2</fullName>
    </alternativeName>
</protein>
<dbReference type="OrthoDB" id="449241at2759"/>
<dbReference type="AlphaFoldDB" id="F2UIR7"/>
<dbReference type="Gene3D" id="3.40.50.11860">
    <property type="entry name" value="Diphthamide synthesis DPH1/DPH2 domain 3"/>
    <property type="match status" value="1"/>
</dbReference>
<comment type="similarity">
    <text evidence="3">Belongs to the DPH1/DPH2 family. DPH2 subfamily.</text>
</comment>
<proteinExistence type="inferred from homology"/>
<keyword evidence="12" id="KW-1185">Reference proteome</keyword>
<evidence type="ECO:0000256" key="1">
    <source>
        <dbReference type="ARBA" id="ARBA00001966"/>
    </source>
</evidence>
<dbReference type="Proteomes" id="UP000007799">
    <property type="component" value="Unassembled WGS sequence"/>
</dbReference>
<dbReference type="GO" id="GO:0051536">
    <property type="term" value="F:iron-sulfur cluster binding"/>
    <property type="evidence" value="ECO:0007669"/>
    <property type="project" value="UniProtKB-KW"/>
</dbReference>
<evidence type="ECO:0000256" key="7">
    <source>
        <dbReference type="ARBA" id="ARBA00023014"/>
    </source>
</evidence>
<keyword evidence="5" id="KW-0479">Metal-binding</keyword>
<evidence type="ECO:0000256" key="3">
    <source>
        <dbReference type="ARBA" id="ARBA00006179"/>
    </source>
</evidence>
<evidence type="ECO:0000313" key="12">
    <source>
        <dbReference type="Proteomes" id="UP000007799"/>
    </source>
</evidence>
<dbReference type="STRING" id="946362.F2UIR7"/>
<evidence type="ECO:0000256" key="2">
    <source>
        <dbReference type="ARBA" id="ARBA00005156"/>
    </source>
</evidence>
<evidence type="ECO:0000256" key="9">
    <source>
        <dbReference type="ARBA" id="ARBA00032791"/>
    </source>
</evidence>
<dbReference type="InterPro" id="IPR042263">
    <property type="entry name" value="DPH1/DPH2_1"/>
</dbReference>
<dbReference type="FunFam" id="3.40.50.11840:FF:000002">
    <property type="entry name" value="2-(3-amino-3-carboxypropyl)histidine synthase subunit 2"/>
    <property type="match status" value="1"/>
</dbReference>
<dbReference type="OMA" id="QIWNENH"/>
<dbReference type="SFLD" id="SFLDF00408">
    <property type="entry name" value="Diphthamide_biosynthesis_famil"/>
    <property type="match status" value="1"/>
</dbReference>
<dbReference type="SFLD" id="SFLDG01121">
    <property type="entry name" value="Diphthamide_biosynthesis"/>
    <property type="match status" value="1"/>
</dbReference>
<comment type="pathway">
    <text evidence="2">Protein modification; peptidyl-diphthamide biosynthesis.</text>
</comment>